<proteinExistence type="predicted"/>
<reference evidence="3" key="1">
    <citation type="submission" date="2025-08" db="UniProtKB">
        <authorList>
            <consortium name="RefSeq"/>
        </authorList>
    </citation>
    <scope>IDENTIFICATION</scope>
</reference>
<feature type="compositionally biased region" description="Low complexity" evidence="1">
    <location>
        <begin position="192"/>
        <end position="203"/>
    </location>
</feature>
<feature type="region of interest" description="Disordered" evidence="1">
    <location>
        <begin position="1"/>
        <end position="52"/>
    </location>
</feature>
<evidence type="ECO:0000256" key="1">
    <source>
        <dbReference type="SAM" id="MobiDB-lite"/>
    </source>
</evidence>
<feature type="region of interest" description="Disordered" evidence="1">
    <location>
        <begin position="150"/>
        <end position="271"/>
    </location>
</feature>
<sequence>MSDHSTSSSASSTNSWTILSPEVGAVDALGPGDDGTESLSDAPSLSEDLAGMSVDARLREHELPVETVLSEELPVETVLSEEGHQVCQETSPDIYEEGPSASAQAVLTSDPEIRPPVIHDTITSSPPDNDDLLGATPFAITESALLLTEEPALSQPLTEELAGSPAPDSLVHQSPAPESLIHQSPGPEATIEESSSPESHAPEVTTEVTSLPAHQVSAEESSVVQSPAPEITAEESSPPESPTAEASAEGNSFPQSPAPEVMTDINPAPES</sequence>
<keyword evidence="2" id="KW-1185">Reference proteome</keyword>
<dbReference type="OrthoDB" id="8947092at2759"/>
<feature type="compositionally biased region" description="Low complexity" evidence="1">
    <location>
        <begin position="1"/>
        <end position="20"/>
    </location>
</feature>
<feature type="region of interest" description="Disordered" evidence="1">
    <location>
        <begin position="74"/>
        <end position="136"/>
    </location>
</feature>
<feature type="compositionally biased region" description="Low complexity" evidence="1">
    <location>
        <begin position="215"/>
        <end position="249"/>
    </location>
</feature>
<evidence type="ECO:0000313" key="2">
    <source>
        <dbReference type="Proteomes" id="UP000504632"/>
    </source>
</evidence>
<gene>
    <name evidence="3" type="primary">LOC115824855</name>
</gene>
<protein>
    <submittedName>
        <fullName evidence="3">Fibrous sheath CABYR-binding protein-like</fullName>
    </submittedName>
</protein>
<dbReference type="GeneID" id="115824855"/>
<organism evidence="2 3">
    <name type="scientific">Chanos chanos</name>
    <name type="common">Milkfish</name>
    <name type="synonym">Mugil chanos</name>
    <dbReference type="NCBI Taxonomy" id="29144"/>
    <lineage>
        <taxon>Eukaryota</taxon>
        <taxon>Metazoa</taxon>
        <taxon>Chordata</taxon>
        <taxon>Craniata</taxon>
        <taxon>Vertebrata</taxon>
        <taxon>Euteleostomi</taxon>
        <taxon>Actinopterygii</taxon>
        <taxon>Neopterygii</taxon>
        <taxon>Teleostei</taxon>
        <taxon>Ostariophysi</taxon>
        <taxon>Gonorynchiformes</taxon>
        <taxon>Chanidae</taxon>
        <taxon>Chanos</taxon>
    </lineage>
</organism>
<dbReference type="Proteomes" id="UP000504632">
    <property type="component" value="Chromosome 12"/>
</dbReference>
<dbReference type="InParanoid" id="A0A6J2WJF5"/>
<dbReference type="RefSeq" id="XP_030644443.1">
    <property type="nucleotide sequence ID" value="XM_030788583.1"/>
</dbReference>
<dbReference type="AlphaFoldDB" id="A0A6J2WJF5"/>
<evidence type="ECO:0000313" key="3">
    <source>
        <dbReference type="RefSeq" id="XP_030644443.1"/>
    </source>
</evidence>
<name>A0A6J2WJF5_CHACN</name>
<accession>A0A6J2WJF5</accession>